<comment type="caution">
    <text evidence="2">The sequence shown here is derived from an EMBL/GenBank/DDBJ whole genome shotgun (WGS) entry which is preliminary data.</text>
</comment>
<keyword evidence="3" id="KW-1185">Reference proteome</keyword>
<dbReference type="Proteomes" id="UP001265550">
    <property type="component" value="Unassembled WGS sequence"/>
</dbReference>
<dbReference type="Gene3D" id="3.40.50.1010">
    <property type="entry name" value="5'-nuclease"/>
    <property type="match status" value="1"/>
</dbReference>
<protein>
    <submittedName>
        <fullName evidence="2">Uncharacterized LabA/DUF88 family protein</fullName>
    </submittedName>
</protein>
<dbReference type="PANTHER" id="PTHR35811">
    <property type="entry name" value="SLR1870 PROTEIN"/>
    <property type="match status" value="1"/>
</dbReference>
<proteinExistence type="predicted"/>
<dbReference type="Pfam" id="PF01936">
    <property type="entry name" value="NYN"/>
    <property type="match status" value="1"/>
</dbReference>
<dbReference type="EMBL" id="JAVDWE010000004">
    <property type="protein sequence ID" value="MDR7093995.1"/>
    <property type="molecule type" value="Genomic_DNA"/>
</dbReference>
<feature type="domain" description="NYN" evidence="1">
    <location>
        <begin position="10"/>
        <end position="144"/>
    </location>
</feature>
<name>A0ABU1V9G0_9BURK</name>
<sequence length="151" mass="16536">MPKLQHKQQKLAVLIDAENVSHTLIRSILLRAACYGVLVVKRAYADWSRPQMGRFKNVLLHNAIEAVQLFPYTRGKNAADVMLSVEAMSLVNTGQFDGVCLVSSDSDLTPLAFGVRREGLRVYGFGAQQTPRAFVAACSSFIYTESIATAG</sequence>
<dbReference type="PANTHER" id="PTHR35811:SF1">
    <property type="entry name" value="HTH OST-TYPE DOMAIN-CONTAINING PROTEIN"/>
    <property type="match status" value="1"/>
</dbReference>
<evidence type="ECO:0000313" key="3">
    <source>
        <dbReference type="Proteomes" id="UP001265550"/>
    </source>
</evidence>
<accession>A0ABU1V9G0</accession>
<dbReference type="RefSeq" id="WP_204733282.1">
    <property type="nucleotide sequence ID" value="NZ_JAVDWE010000004.1"/>
</dbReference>
<dbReference type="InterPro" id="IPR021139">
    <property type="entry name" value="NYN"/>
</dbReference>
<reference evidence="2 3" key="1">
    <citation type="submission" date="2023-07" db="EMBL/GenBank/DDBJ databases">
        <title>Sorghum-associated microbial communities from plants grown in Nebraska, USA.</title>
        <authorList>
            <person name="Schachtman D."/>
        </authorList>
    </citation>
    <scope>NUCLEOTIDE SEQUENCE [LARGE SCALE GENOMIC DNA]</scope>
    <source>
        <strain evidence="2 3">BE240</strain>
    </source>
</reference>
<evidence type="ECO:0000259" key="1">
    <source>
        <dbReference type="Pfam" id="PF01936"/>
    </source>
</evidence>
<gene>
    <name evidence="2" type="ORF">J2X09_001733</name>
</gene>
<evidence type="ECO:0000313" key="2">
    <source>
        <dbReference type="EMBL" id="MDR7093995.1"/>
    </source>
</evidence>
<dbReference type="CDD" id="cd11297">
    <property type="entry name" value="PIN_LabA-like_N_1"/>
    <property type="match status" value="1"/>
</dbReference>
<organism evidence="2 3">
    <name type="scientific">Hydrogenophaga laconesensis</name>
    <dbReference type="NCBI Taxonomy" id="1805971"/>
    <lineage>
        <taxon>Bacteria</taxon>
        <taxon>Pseudomonadati</taxon>
        <taxon>Pseudomonadota</taxon>
        <taxon>Betaproteobacteria</taxon>
        <taxon>Burkholderiales</taxon>
        <taxon>Comamonadaceae</taxon>
        <taxon>Hydrogenophaga</taxon>
    </lineage>
</organism>